<name>A0AB38P9Y2_9ENTR</name>
<evidence type="ECO:0000259" key="1">
    <source>
        <dbReference type="Pfam" id="PF13619"/>
    </source>
</evidence>
<comment type="caution">
    <text evidence="2">The sequence shown here is derived from an EMBL/GenBank/DDBJ whole genome shotgun (WGS) entry which is preliminary data.</text>
</comment>
<dbReference type="RefSeq" id="WP_137271978.1">
    <property type="nucleotide sequence ID" value="NZ_QGAL01000001.1"/>
</dbReference>
<evidence type="ECO:0000313" key="3">
    <source>
        <dbReference type="Proteomes" id="UP000306327"/>
    </source>
</evidence>
<dbReference type="AlphaFoldDB" id="A0AB38P9Y2"/>
<feature type="domain" description="KTSC" evidence="1">
    <location>
        <begin position="7"/>
        <end position="64"/>
    </location>
</feature>
<dbReference type="Proteomes" id="UP000306327">
    <property type="component" value="Unassembled WGS sequence"/>
</dbReference>
<evidence type="ECO:0000313" key="2">
    <source>
        <dbReference type="EMBL" id="TKK23427.1"/>
    </source>
</evidence>
<protein>
    <submittedName>
        <fullName evidence="2">KTSC domain-containing protein</fullName>
    </submittedName>
</protein>
<dbReference type="Pfam" id="PF13619">
    <property type="entry name" value="KTSC"/>
    <property type="match status" value="1"/>
</dbReference>
<proteinExistence type="predicted"/>
<dbReference type="InterPro" id="IPR025309">
    <property type="entry name" value="KTSC_dom"/>
</dbReference>
<reference evidence="2 3" key="1">
    <citation type="journal article" date="2019" name="Sci. Rep.">
        <title>Differences in resource use lead to coexistence of seed-transmitted microbial populations.</title>
        <authorList>
            <person name="Torres-Cortes G."/>
            <person name="Garcia B.J."/>
            <person name="Compant S."/>
            <person name="Rezki S."/>
            <person name="Jones P."/>
            <person name="Preveaux A."/>
            <person name="Briand M."/>
            <person name="Roulet A."/>
            <person name="Bouchez O."/>
            <person name="Jacobson D."/>
            <person name="Barret M."/>
        </authorList>
    </citation>
    <scope>NUCLEOTIDE SEQUENCE [LARGE SCALE GENOMIC DNA]</scope>
    <source>
        <strain evidence="2 3">CFBP13530</strain>
    </source>
</reference>
<sequence length="70" mass="7744">MIRQHVSSSNLQSVGYDPSNKVLEIAFHNGGVYQYSGVPAAVHQGLLNAGSKGQYFHQHIKNVYPYRKVG</sequence>
<dbReference type="EMBL" id="QGAL01000001">
    <property type="protein sequence ID" value="TKK23427.1"/>
    <property type="molecule type" value="Genomic_DNA"/>
</dbReference>
<accession>A0AB38P9Y2</accession>
<gene>
    <name evidence="2" type="ORF">EcCFBP13530_04535</name>
</gene>
<organism evidence="2 3">
    <name type="scientific">Enterobacter cancerogenus</name>
    <dbReference type="NCBI Taxonomy" id="69218"/>
    <lineage>
        <taxon>Bacteria</taxon>
        <taxon>Pseudomonadati</taxon>
        <taxon>Pseudomonadota</taxon>
        <taxon>Gammaproteobacteria</taxon>
        <taxon>Enterobacterales</taxon>
        <taxon>Enterobacteriaceae</taxon>
        <taxon>Enterobacter</taxon>
        <taxon>Enterobacter cloacae complex</taxon>
    </lineage>
</organism>